<dbReference type="EMBL" id="CADCTK010001028">
    <property type="protein sequence ID" value="CAA9294283.1"/>
    <property type="molecule type" value="Genomic_DNA"/>
</dbReference>
<dbReference type="AlphaFoldDB" id="A0A6J4K3C2"/>
<feature type="compositionally biased region" description="Basic and acidic residues" evidence="1">
    <location>
        <begin position="44"/>
        <end position="57"/>
    </location>
</feature>
<accession>A0A6J4K3C2</accession>
<protein>
    <submittedName>
        <fullName evidence="2">Uncharacterized protein</fullName>
    </submittedName>
</protein>
<evidence type="ECO:0000313" key="2">
    <source>
        <dbReference type="EMBL" id="CAA9294283.1"/>
    </source>
</evidence>
<organism evidence="2">
    <name type="scientific">uncultured Chloroflexia bacterium</name>
    <dbReference type="NCBI Taxonomy" id="1672391"/>
    <lineage>
        <taxon>Bacteria</taxon>
        <taxon>Bacillati</taxon>
        <taxon>Chloroflexota</taxon>
        <taxon>Chloroflexia</taxon>
        <taxon>environmental samples</taxon>
    </lineage>
</organism>
<proteinExistence type="predicted"/>
<feature type="region of interest" description="Disordered" evidence="1">
    <location>
        <begin position="36"/>
        <end position="57"/>
    </location>
</feature>
<evidence type="ECO:0000256" key="1">
    <source>
        <dbReference type="SAM" id="MobiDB-lite"/>
    </source>
</evidence>
<reference evidence="2" key="1">
    <citation type="submission" date="2020-02" db="EMBL/GenBank/DDBJ databases">
        <authorList>
            <person name="Meier V. D."/>
        </authorList>
    </citation>
    <scope>NUCLEOTIDE SEQUENCE</scope>
    <source>
        <strain evidence="2">AVDCRST_MAG26</strain>
    </source>
</reference>
<gene>
    <name evidence="2" type="ORF">AVDCRST_MAG26-4338</name>
</gene>
<feature type="non-terminal residue" evidence="2">
    <location>
        <position position="57"/>
    </location>
</feature>
<feature type="non-terminal residue" evidence="2">
    <location>
        <position position="1"/>
    </location>
</feature>
<sequence>VPRIQGARGRIDKGGFNAARARRPWANLGKLRPPVRCPRSPAAHSHERAAVAAPLER</sequence>
<name>A0A6J4K3C2_9CHLR</name>